<dbReference type="InterPro" id="IPR025110">
    <property type="entry name" value="AMP-bd_C"/>
</dbReference>
<dbReference type="SUPFAM" id="SSF51735">
    <property type="entry name" value="NAD(P)-binding Rossmann-fold domains"/>
    <property type="match status" value="1"/>
</dbReference>
<comment type="similarity">
    <text evidence="1">Belongs to the ATP-dependent AMP-binding enzyme family.</text>
</comment>
<keyword evidence="2" id="KW-0596">Phosphopantetheine</keyword>
<dbReference type="EMBL" id="JBHSBB010000010">
    <property type="protein sequence ID" value="MFC4032597.1"/>
    <property type="molecule type" value="Genomic_DNA"/>
</dbReference>
<sequence>MIISSPYPDLTIPDLSLPDFVLERAEERGDAPAVIDGLTGRALSYRDLAAQVRQAAAALRARGVAGGDVLGLCSPNSPEFVVAYYAASLAGATVTTMNPIVTGHEMTTQLADSGARWLVTSPEVFQDKGRKAAADVGVQEAFVLGEADGATPFAALLDTSPPDSLPSGSLPAVSPDGLALLPYSSGTSGLPKGVMLTHHQLVASITHSHVPHAVRTDDVVAAVLPLSHIFGMQVTMNLTLRAGATLVTVPRFSLDVFLDVVQTYRVTRAELVPPIVLALAKRPEVDDYDLSSLRVITSGAAPLGPDLAEAAAKRLGCRVKQGYGMTELSGASHLAPDTGRNDHEYIAPGMPGVESRVVDTTTGEDVDPGLRGELLVRTSGGMLGYHNNPEATARTLDADGWVHTGDIAIADDQGWIRVVDRLKELIKYKGYQVAPAELEDILVTHPAVVDCAVVGSPDPEAGEVPKALVVLRPGHTTEGLLDWVAQRVAPYQRIRRLKVVDEIPKSASGKILRRVIQAAERAGAEPGAELGDAGTATLTTERPGFAADLPLAGQVALVTGASRGLGLLIARAFAAAGASVGLVARSAEPLEQTVAELAEEGASAVAVAADVTDAAAMAAAVERVSEQLGPIDVLVNNAGITGPIGALWEVDGDEWWQALEVNLRSVVTCTQLVLPSMIARGRGRIVNITTEAGVFRWPLVSSYAVAKSAQIKLTENLAVELRGTGVTAFSAHPGLLPLGLSEPALTTQPPEGSATARVFTWIREQLESGHGVEPELATRFLVRVAAGDADGLSGRHLSVHDDLDAMAGRVDEIRRHDLYMLRRRESPA</sequence>
<keyword evidence="3" id="KW-0597">Phosphoprotein</keyword>
<protein>
    <submittedName>
        <fullName evidence="7">SDR family NAD(P)-dependent oxidoreductase</fullName>
    </submittedName>
</protein>
<dbReference type="Pfam" id="PF00501">
    <property type="entry name" value="AMP-binding"/>
    <property type="match status" value="1"/>
</dbReference>
<feature type="domain" description="AMP-binding enzyme C-terminal" evidence="6">
    <location>
        <begin position="437"/>
        <end position="510"/>
    </location>
</feature>
<dbReference type="InterPro" id="IPR036291">
    <property type="entry name" value="NAD(P)-bd_dom_sf"/>
</dbReference>
<evidence type="ECO:0000259" key="6">
    <source>
        <dbReference type="Pfam" id="PF13193"/>
    </source>
</evidence>
<dbReference type="InterPro" id="IPR045851">
    <property type="entry name" value="AMP-bd_C_sf"/>
</dbReference>
<reference evidence="8" key="1">
    <citation type="journal article" date="2019" name="Int. J. Syst. Evol. Microbiol.">
        <title>The Global Catalogue of Microorganisms (GCM) 10K type strain sequencing project: providing services to taxonomists for standard genome sequencing and annotation.</title>
        <authorList>
            <consortium name="The Broad Institute Genomics Platform"/>
            <consortium name="The Broad Institute Genome Sequencing Center for Infectious Disease"/>
            <person name="Wu L."/>
            <person name="Ma J."/>
        </authorList>
    </citation>
    <scope>NUCLEOTIDE SEQUENCE [LARGE SCALE GENOMIC DNA]</scope>
    <source>
        <strain evidence="8">CGMCC 4.7237</strain>
    </source>
</reference>
<dbReference type="Pfam" id="PF13193">
    <property type="entry name" value="AMP-binding_C"/>
    <property type="match status" value="1"/>
</dbReference>
<dbReference type="InterPro" id="IPR000873">
    <property type="entry name" value="AMP-dep_synth/lig_dom"/>
</dbReference>
<dbReference type="Proteomes" id="UP001595765">
    <property type="component" value="Unassembled WGS sequence"/>
</dbReference>
<evidence type="ECO:0000256" key="4">
    <source>
        <dbReference type="ARBA" id="ARBA00022598"/>
    </source>
</evidence>
<comment type="caution">
    <text evidence="7">The sequence shown here is derived from an EMBL/GenBank/DDBJ whole genome shotgun (WGS) entry which is preliminary data.</text>
</comment>
<evidence type="ECO:0000256" key="1">
    <source>
        <dbReference type="ARBA" id="ARBA00006432"/>
    </source>
</evidence>
<dbReference type="PANTHER" id="PTHR24096">
    <property type="entry name" value="LONG-CHAIN-FATTY-ACID--COA LIGASE"/>
    <property type="match status" value="1"/>
</dbReference>
<accession>A0ABV8HNX7</accession>
<dbReference type="Gene3D" id="3.30.300.30">
    <property type="match status" value="1"/>
</dbReference>
<dbReference type="PANTHER" id="PTHR24096:SF149">
    <property type="entry name" value="AMP-BINDING DOMAIN-CONTAINING PROTEIN-RELATED"/>
    <property type="match status" value="1"/>
</dbReference>
<evidence type="ECO:0000256" key="2">
    <source>
        <dbReference type="ARBA" id="ARBA00022450"/>
    </source>
</evidence>
<dbReference type="PROSITE" id="PS00455">
    <property type="entry name" value="AMP_BINDING"/>
    <property type="match status" value="1"/>
</dbReference>
<dbReference type="CDD" id="cd05233">
    <property type="entry name" value="SDR_c"/>
    <property type="match status" value="1"/>
</dbReference>
<dbReference type="PRINTS" id="PR00081">
    <property type="entry name" value="GDHRDH"/>
</dbReference>
<evidence type="ECO:0000259" key="5">
    <source>
        <dbReference type="Pfam" id="PF00501"/>
    </source>
</evidence>
<evidence type="ECO:0000313" key="8">
    <source>
        <dbReference type="Proteomes" id="UP001595765"/>
    </source>
</evidence>
<evidence type="ECO:0000313" key="7">
    <source>
        <dbReference type="EMBL" id="MFC4032597.1"/>
    </source>
</evidence>
<dbReference type="InterPro" id="IPR042099">
    <property type="entry name" value="ANL_N_sf"/>
</dbReference>
<dbReference type="RefSeq" id="WP_386429658.1">
    <property type="nucleotide sequence ID" value="NZ_JBHSBB010000010.1"/>
</dbReference>
<name>A0ABV8HNX7_9ACTN</name>
<keyword evidence="8" id="KW-1185">Reference proteome</keyword>
<dbReference type="InterPro" id="IPR002347">
    <property type="entry name" value="SDR_fam"/>
</dbReference>
<dbReference type="Gene3D" id="3.40.50.720">
    <property type="entry name" value="NAD(P)-binding Rossmann-like Domain"/>
    <property type="match status" value="1"/>
</dbReference>
<dbReference type="Gene3D" id="3.40.50.12780">
    <property type="entry name" value="N-terminal domain of ligase-like"/>
    <property type="match status" value="1"/>
</dbReference>
<dbReference type="InterPro" id="IPR020845">
    <property type="entry name" value="AMP-binding_CS"/>
</dbReference>
<dbReference type="PRINTS" id="PR00080">
    <property type="entry name" value="SDRFAMILY"/>
</dbReference>
<feature type="domain" description="AMP-dependent synthetase/ligase" evidence="5">
    <location>
        <begin position="23"/>
        <end position="386"/>
    </location>
</feature>
<keyword evidence="4" id="KW-0436">Ligase</keyword>
<dbReference type="SUPFAM" id="SSF56801">
    <property type="entry name" value="Acetyl-CoA synthetase-like"/>
    <property type="match status" value="1"/>
</dbReference>
<evidence type="ECO:0000256" key="3">
    <source>
        <dbReference type="ARBA" id="ARBA00022553"/>
    </source>
</evidence>
<proteinExistence type="inferred from homology"/>
<dbReference type="Pfam" id="PF00106">
    <property type="entry name" value="adh_short"/>
    <property type="match status" value="1"/>
</dbReference>
<gene>
    <name evidence="7" type="ORF">ACFO3J_14030</name>
</gene>
<organism evidence="7 8">
    <name type="scientific">Streptomyces polygonati</name>
    <dbReference type="NCBI Taxonomy" id="1617087"/>
    <lineage>
        <taxon>Bacteria</taxon>
        <taxon>Bacillati</taxon>
        <taxon>Actinomycetota</taxon>
        <taxon>Actinomycetes</taxon>
        <taxon>Kitasatosporales</taxon>
        <taxon>Streptomycetaceae</taxon>
        <taxon>Streptomyces</taxon>
    </lineage>
</organism>